<keyword evidence="1" id="KW-1133">Transmembrane helix</keyword>
<dbReference type="EnsemblPlants" id="AES75957">
    <property type="protein sequence ID" value="AES75957"/>
    <property type="gene ID" value="MTR_6g065420"/>
</dbReference>
<evidence type="ECO:0000313" key="3">
    <source>
        <dbReference type="EnsemblPlants" id="AES75957"/>
    </source>
</evidence>
<organism evidence="2 4">
    <name type="scientific">Medicago truncatula</name>
    <name type="common">Barrel medic</name>
    <name type="synonym">Medicago tribuloides</name>
    <dbReference type="NCBI Taxonomy" id="3880"/>
    <lineage>
        <taxon>Eukaryota</taxon>
        <taxon>Viridiplantae</taxon>
        <taxon>Streptophyta</taxon>
        <taxon>Embryophyta</taxon>
        <taxon>Tracheophyta</taxon>
        <taxon>Spermatophyta</taxon>
        <taxon>Magnoliopsida</taxon>
        <taxon>eudicotyledons</taxon>
        <taxon>Gunneridae</taxon>
        <taxon>Pentapetalae</taxon>
        <taxon>rosids</taxon>
        <taxon>fabids</taxon>
        <taxon>Fabales</taxon>
        <taxon>Fabaceae</taxon>
        <taxon>Papilionoideae</taxon>
        <taxon>50 kb inversion clade</taxon>
        <taxon>NPAAA clade</taxon>
        <taxon>Hologalegina</taxon>
        <taxon>IRL clade</taxon>
        <taxon>Trifolieae</taxon>
        <taxon>Medicago</taxon>
    </lineage>
</organism>
<evidence type="ECO:0000256" key="1">
    <source>
        <dbReference type="SAM" id="Phobius"/>
    </source>
</evidence>
<gene>
    <name evidence="2" type="ordered locus">MTR_6g065420</name>
</gene>
<evidence type="ECO:0000313" key="2">
    <source>
        <dbReference type="EMBL" id="AES75957.1"/>
    </source>
</evidence>
<evidence type="ECO:0000313" key="4">
    <source>
        <dbReference type="Proteomes" id="UP000002051"/>
    </source>
</evidence>
<keyword evidence="4" id="KW-1185">Reference proteome</keyword>
<dbReference type="HOGENOM" id="CLU_1941239_0_0_1"/>
<reference evidence="3" key="3">
    <citation type="submission" date="2015-04" db="UniProtKB">
        <authorList>
            <consortium name="EnsemblPlants"/>
        </authorList>
    </citation>
    <scope>IDENTIFICATION</scope>
    <source>
        <strain evidence="3">cv. Jemalong A17</strain>
    </source>
</reference>
<dbReference type="PaxDb" id="3880-AES75957"/>
<dbReference type="EMBL" id="CM001222">
    <property type="protein sequence ID" value="AES75957.1"/>
    <property type="molecule type" value="Genomic_DNA"/>
</dbReference>
<accession>G7KP82</accession>
<name>G7KP82_MEDTR</name>
<sequence length="130" mass="14803">MNPQFIFVEAQISCLILGSGTVAFLALPQLSLKPNIVESFVDVKSNDVEVSVDLKQNIDYKENIIKHIVSKLVYDEVDTRKHVLTNLRYKVRGDLNNWARQQASMIRFILIIDKSYHGGGRRPHKLILGV</sequence>
<feature type="transmembrane region" description="Helical" evidence="1">
    <location>
        <begin position="6"/>
        <end position="27"/>
    </location>
</feature>
<reference evidence="2 4" key="1">
    <citation type="journal article" date="2011" name="Nature">
        <title>The Medicago genome provides insight into the evolution of rhizobial symbioses.</title>
        <authorList>
            <person name="Young N.D."/>
            <person name="Debelle F."/>
            <person name="Oldroyd G.E."/>
            <person name="Geurts R."/>
            <person name="Cannon S.B."/>
            <person name="Udvardi M.K."/>
            <person name="Benedito V.A."/>
            <person name="Mayer K.F."/>
            <person name="Gouzy J."/>
            <person name="Schoof H."/>
            <person name="Van de Peer Y."/>
            <person name="Proost S."/>
            <person name="Cook D.R."/>
            <person name="Meyers B.C."/>
            <person name="Spannagl M."/>
            <person name="Cheung F."/>
            <person name="De Mita S."/>
            <person name="Krishnakumar V."/>
            <person name="Gundlach H."/>
            <person name="Zhou S."/>
            <person name="Mudge J."/>
            <person name="Bharti A.K."/>
            <person name="Murray J.D."/>
            <person name="Naoumkina M.A."/>
            <person name="Rosen B."/>
            <person name="Silverstein K.A."/>
            <person name="Tang H."/>
            <person name="Rombauts S."/>
            <person name="Zhao P.X."/>
            <person name="Zhou P."/>
            <person name="Barbe V."/>
            <person name="Bardou P."/>
            <person name="Bechner M."/>
            <person name="Bellec A."/>
            <person name="Berger A."/>
            <person name="Berges H."/>
            <person name="Bidwell S."/>
            <person name="Bisseling T."/>
            <person name="Choisne N."/>
            <person name="Couloux A."/>
            <person name="Denny R."/>
            <person name="Deshpande S."/>
            <person name="Dai X."/>
            <person name="Doyle J.J."/>
            <person name="Dudez A.M."/>
            <person name="Farmer A.D."/>
            <person name="Fouteau S."/>
            <person name="Franken C."/>
            <person name="Gibelin C."/>
            <person name="Gish J."/>
            <person name="Goldstein S."/>
            <person name="Gonzalez A.J."/>
            <person name="Green P.J."/>
            <person name="Hallab A."/>
            <person name="Hartog M."/>
            <person name="Hua A."/>
            <person name="Humphray S.J."/>
            <person name="Jeong D.H."/>
            <person name="Jing Y."/>
            <person name="Jocker A."/>
            <person name="Kenton S.M."/>
            <person name="Kim D.J."/>
            <person name="Klee K."/>
            <person name="Lai H."/>
            <person name="Lang C."/>
            <person name="Lin S."/>
            <person name="Macmil S.L."/>
            <person name="Magdelenat G."/>
            <person name="Matthews L."/>
            <person name="McCorrison J."/>
            <person name="Monaghan E.L."/>
            <person name="Mun J.H."/>
            <person name="Najar F.Z."/>
            <person name="Nicholson C."/>
            <person name="Noirot C."/>
            <person name="O'Bleness M."/>
            <person name="Paule C.R."/>
            <person name="Poulain J."/>
            <person name="Prion F."/>
            <person name="Qin B."/>
            <person name="Qu C."/>
            <person name="Retzel E.F."/>
            <person name="Riddle C."/>
            <person name="Sallet E."/>
            <person name="Samain S."/>
            <person name="Samson N."/>
            <person name="Sanders I."/>
            <person name="Saurat O."/>
            <person name="Scarpelli C."/>
            <person name="Schiex T."/>
            <person name="Segurens B."/>
            <person name="Severin A.J."/>
            <person name="Sherrier D.J."/>
            <person name="Shi R."/>
            <person name="Sims S."/>
            <person name="Singer S.R."/>
            <person name="Sinharoy S."/>
            <person name="Sterck L."/>
            <person name="Viollet A."/>
            <person name="Wang B.B."/>
            <person name="Wang K."/>
            <person name="Wang M."/>
            <person name="Wang X."/>
            <person name="Warfsmann J."/>
            <person name="Weissenbach J."/>
            <person name="White D.D."/>
            <person name="White J.D."/>
            <person name="Wiley G.B."/>
            <person name="Wincker P."/>
            <person name="Xing Y."/>
            <person name="Yang L."/>
            <person name="Yao Z."/>
            <person name="Ying F."/>
            <person name="Zhai J."/>
            <person name="Zhou L."/>
            <person name="Zuber A."/>
            <person name="Denarie J."/>
            <person name="Dixon R.A."/>
            <person name="May G.D."/>
            <person name="Schwartz D.C."/>
            <person name="Rogers J."/>
            <person name="Quetier F."/>
            <person name="Town C.D."/>
            <person name="Roe B.A."/>
        </authorList>
    </citation>
    <scope>NUCLEOTIDE SEQUENCE [LARGE SCALE GENOMIC DNA]</scope>
    <source>
        <strain evidence="2">A17</strain>
        <strain evidence="3 4">cv. Jemalong A17</strain>
    </source>
</reference>
<protein>
    <submittedName>
        <fullName evidence="2">Transmembrane protein, putative</fullName>
    </submittedName>
</protein>
<reference evidence="2 4" key="2">
    <citation type="journal article" date="2014" name="BMC Genomics">
        <title>An improved genome release (version Mt4.0) for the model legume Medicago truncatula.</title>
        <authorList>
            <person name="Tang H."/>
            <person name="Krishnakumar V."/>
            <person name="Bidwell S."/>
            <person name="Rosen B."/>
            <person name="Chan A."/>
            <person name="Zhou S."/>
            <person name="Gentzbittel L."/>
            <person name="Childs K.L."/>
            <person name="Yandell M."/>
            <person name="Gundlach H."/>
            <person name="Mayer K.F."/>
            <person name="Schwartz D.C."/>
            <person name="Town C.D."/>
        </authorList>
    </citation>
    <scope>GENOME REANNOTATION</scope>
    <source>
        <strain evidence="3 4">cv. Jemalong A17</strain>
    </source>
</reference>
<dbReference type="AlphaFoldDB" id="G7KP82"/>
<keyword evidence="1 2" id="KW-0812">Transmembrane</keyword>
<dbReference type="Proteomes" id="UP000002051">
    <property type="component" value="Chromosome 6"/>
</dbReference>
<keyword evidence="1" id="KW-0472">Membrane</keyword>
<proteinExistence type="predicted"/>